<evidence type="ECO:0000313" key="2">
    <source>
        <dbReference type="WBParaSite" id="nRc.2.0.1.t22212-RA"/>
    </source>
</evidence>
<dbReference type="AlphaFoldDB" id="A0A915J6W7"/>
<sequence>MASGNLDLKFKNTVIKPEFVVSLALCIASARILISFKAKNIDYYDMEDLCTVIHVNLRKNIEIITVPEPGSILLFMKNKKFNPNNITSKYLYKIPTIRQT</sequence>
<name>A0A915J6W7_ROMCU</name>
<proteinExistence type="predicted"/>
<protein>
    <submittedName>
        <fullName evidence="2">Uncharacterized protein</fullName>
    </submittedName>
</protein>
<organism evidence="1 2">
    <name type="scientific">Romanomermis culicivorax</name>
    <name type="common">Nematode worm</name>
    <dbReference type="NCBI Taxonomy" id="13658"/>
    <lineage>
        <taxon>Eukaryota</taxon>
        <taxon>Metazoa</taxon>
        <taxon>Ecdysozoa</taxon>
        <taxon>Nematoda</taxon>
        <taxon>Enoplea</taxon>
        <taxon>Dorylaimia</taxon>
        <taxon>Mermithida</taxon>
        <taxon>Mermithoidea</taxon>
        <taxon>Mermithidae</taxon>
        <taxon>Romanomermis</taxon>
    </lineage>
</organism>
<dbReference type="Proteomes" id="UP000887565">
    <property type="component" value="Unplaced"/>
</dbReference>
<evidence type="ECO:0000313" key="1">
    <source>
        <dbReference type="Proteomes" id="UP000887565"/>
    </source>
</evidence>
<reference evidence="2" key="1">
    <citation type="submission" date="2022-11" db="UniProtKB">
        <authorList>
            <consortium name="WormBaseParasite"/>
        </authorList>
    </citation>
    <scope>IDENTIFICATION</scope>
</reference>
<accession>A0A915J6W7</accession>
<keyword evidence="1" id="KW-1185">Reference proteome</keyword>
<dbReference type="WBParaSite" id="nRc.2.0.1.t22212-RA">
    <property type="protein sequence ID" value="nRc.2.0.1.t22212-RA"/>
    <property type="gene ID" value="nRc.2.0.1.g22212"/>
</dbReference>